<accession>A0A9X2S618</accession>
<keyword evidence="4 6" id="KW-0732">Signal</keyword>
<feature type="domain" description="Fe/B12 periplasmic-binding" evidence="7">
    <location>
        <begin position="66"/>
        <end position="325"/>
    </location>
</feature>
<dbReference type="InterPro" id="IPR051313">
    <property type="entry name" value="Bact_iron-sidero_bind"/>
</dbReference>
<sequence length="325" mass="36408">MKKNKGLILLLMVIISALAVTACNTKPLQEGNKEVSKDNSEGKSIDKSITIKHELDETTLDKKPEKVIVFDYGVLDALDKMGKDIIGLPKKSIPTYLDKYKEDKYEDVGSLKEPNFEKIYELNPDLIIISGRQAKLYDEFKEIAPTVYLAIDGEDYIGSFKDNMEILGQIYEEEDLVKAEIEKVESAINDLKKEAEKSDENSLLIMANDGDISAYGEGSRFGILHKEFGLTPVDKNIESSTHGQKITFEYIVEQNPDYLFVVDRGVVVGGETSAEQVLDNDLIKSTKAYKNDRIIYLDAQVWYVSSGGFTGTMKMVEEVQSAITK</sequence>
<organism evidence="8 9">
    <name type="scientific">Anaerosalibacter massiliensis</name>
    <dbReference type="NCBI Taxonomy" id="1347392"/>
    <lineage>
        <taxon>Bacteria</taxon>
        <taxon>Bacillati</taxon>
        <taxon>Bacillota</taxon>
        <taxon>Tissierellia</taxon>
        <taxon>Tissierellales</taxon>
        <taxon>Sporanaerobacteraceae</taxon>
        <taxon>Anaerosalibacter</taxon>
    </lineage>
</organism>
<evidence type="ECO:0000313" key="9">
    <source>
        <dbReference type="Proteomes" id="UP001142078"/>
    </source>
</evidence>
<evidence type="ECO:0000256" key="1">
    <source>
        <dbReference type="ARBA" id="ARBA00004196"/>
    </source>
</evidence>
<evidence type="ECO:0000256" key="3">
    <source>
        <dbReference type="ARBA" id="ARBA00022448"/>
    </source>
</evidence>
<evidence type="ECO:0000256" key="5">
    <source>
        <dbReference type="SAM" id="Coils"/>
    </source>
</evidence>
<dbReference type="GO" id="GO:1901678">
    <property type="term" value="P:iron coordination entity transport"/>
    <property type="evidence" value="ECO:0007669"/>
    <property type="project" value="UniProtKB-ARBA"/>
</dbReference>
<dbReference type="InterPro" id="IPR033870">
    <property type="entry name" value="FatB"/>
</dbReference>
<dbReference type="PROSITE" id="PS50983">
    <property type="entry name" value="FE_B12_PBP"/>
    <property type="match status" value="1"/>
</dbReference>
<feature type="coiled-coil region" evidence="5">
    <location>
        <begin position="174"/>
        <end position="201"/>
    </location>
</feature>
<dbReference type="SUPFAM" id="SSF53807">
    <property type="entry name" value="Helical backbone' metal receptor"/>
    <property type="match status" value="1"/>
</dbReference>
<evidence type="ECO:0000256" key="4">
    <source>
        <dbReference type="ARBA" id="ARBA00022729"/>
    </source>
</evidence>
<dbReference type="GO" id="GO:0030288">
    <property type="term" value="C:outer membrane-bounded periplasmic space"/>
    <property type="evidence" value="ECO:0007669"/>
    <property type="project" value="TreeGrafter"/>
</dbReference>
<dbReference type="Gene3D" id="3.40.50.1980">
    <property type="entry name" value="Nitrogenase molybdenum iron protein domain"/>
    <property type="match status" value="2"/>
</dbReference>
<dbReference type="RefSeq" id="WP_042678870.1">
    <property type="nucleotide sequence ID" value="NZ_CABKTM010000008.1"/>
</dbReference>
<reference evidence="8" key="1">
    <citation type="submission" date="2022-07" db="EMBL/GenBank/DDBJ databases">
        <title>Enhanced cultured diversity of the mouse gut microbiota enables custom-made synthetic communities.</title>
        <authorList>
            <person name="Afrizal A."/>
        </authorList>
    </citation>
    <scope>NUCLEOTIDE SEQUENCE</scope>
    <source>
        <strain evidence="8">DSM 29482</strain>
    </source>
</reference>
<keyword evidence="3" id="KW-0813">Transport</keyword>
<dbReference type="Pfam" id="PF01497">
    <property type="entry name" value="Peripla_BP_2"/>
    <property type="match status" value="1"/>
</dbReference>
<feature type="chain" id="PRO_5040950788" evidence="6">
    <location>
        <begin position="23"/>
        <end position="325"/>
    </location>
</feature>
<keyword evidence="5" id="KW-0175">Coiled coil</keyword>
<evidence type="ECO:0000313" key="8">
    <source>
        <dbReference type="EMBL" id="MCR2044879.1"/>
    </source>
</evidence>
<feature type="signal peptide" evidence="6">
    <location>
        <begin position="1"/>
        <end position="22"/>
    </location>
</feature>
<dbReference type="PANTHER" id="PTHR30532:SF28">
    <property type="entry name" value="PETROBACTIN-BINDING PROTEIN YCLQ"/>
    <property type="match status" value="1"/>
</dbReference>
<name>A0A9X2S618_9FIRM</name>
<keyword evidence="9" id="KW-1185">Reference proteome</keyword>
<dbReference type="AlphaFoldDB" id="A0A9X2S618"/>
<protein>
    <submittedName>
        <fullName evidence="8">Siderophore ABC transporter substrate-binding protein</fullName>
    </submittedName>
</protein>
<comment type="subcellular location">
    <subcellularLocation>
        <location evidence="1">Cell envelope</location>
    </subcellularLocation>
</comment>
<evidence type="ECO:0000256" key="6">
    <source>
        <dbReference type="SAM" id="SignalP"/>
    </source>
</evidence>
<dbReference type="PANTHER" id="PTHR30532">
    <property type="entry name" value="IRON III DICITRATE-BINDING PERIPLASMIC PROTEIN"/>
    <property type="match status" value="1"/>
</dbReference>
<dbReference type="CDD" id="cd01140">
    <property type="entry name" value="FatB"/>
    <property type="match status" value="1"/>
</dbReference>
<comment type="similarity">
    <text evidence="2">Belongs to the bacterial solute-binding protein 8 family.</text>
</comment>
<dbReference type="PROSITE" id="PS51257">
    <property type="entry name" value="PROKAR_LIPOPROTEIN"/>
    <property type="match status" value="1"/>
</dbReference>
<dbReference type="Proteomes" id="UP001142078">
    <property type="component" value="Unassembled WGS sequence"/>
</dbReference>
<gene>
    <name evidence="8" type="ORF">NSA23_12265</name>
</gene>
<dbReference type="EMBL" id="JANJZL010000009">
    <property type="protein sequence ID" value="MCR2044879.1"/>
    <property type="molecule type" value="Genomic_DNA"/>
</dbReference>
<evidence type="ECO:0000259" key="7">
    <source>
        <dbReference type="PROSITE" id="PS50983"/>
    </source>
</evidence>
<evidence type="ECO:0000256" key="2">
    <source>
        <dbReference type="ARBA" id="ARBA00008814"/>
    </source>
</evidence>
<dbReference type="OrthoDB" id="63946at2"/>
<proteinExistence type="inferred from homology"/>
<comment type="caution">
    <text evidence="8">The sequence shown here is derived from an EMBL/GenBank/DDBJ whole genome shotgun (WGS) entry which is preliminary data.</text>
</comment>
<dbReference type="InterPro" id="IPR002491">
    <property type="entry name" value="ABC_transptr_periplasmic_BD"/>
</dbReference>